<dbReference type="Proteomes" id="UP000032049">
    <property type="component" value="Unassembled WGS sequence"/>
</dbReference>
<protein>
    <recommendedName>
        <fullName evidence="4">O-antigen polymerase</fullName>
    </recommendedName>
</protein>
<name>A0A0D0GJU4_9SPHI</name>
<comment type="caution">
    <text evidence="2">The sequence shown here is derived from an EMBL/GenBank/DDBJ whole genome shotgun (WGS) entry which is preliminary data.</text>
</comment>
<dbReference type="OrthoDB" id="740466at2"/>
<dbReference type="STRING" id="1503925.TH53_08905"/>
<feature type="transmembrane region" description="Helical" evidence="1">
    <location>
        <begin position="62"/>
        <end position="81"/>
    </location>
</feature>
<evidence type="ECO:0000313" key="3">
    <source>
        <dbReference type="Proteomes" id="UP000032049"/>
    </source>
</evidence>
<feature type="transmembrane region" description="Helical" evidence="1">
    <location>
        <begin position="366"/>
        <end position="390"/>
    </location>
</feature>
<organism evidence="2 3">
    <name type="scientific">Pedobacter lusitanus</name>
    <dbReference type="NCBI Taxonomy" id="1503925"/>
    <lineage>
        <taxon>Bacteria</taxon>
        <taxon>Pseudomonadati</taxon>
        <taxon>Bacteroidota</taxon>
        <taxon>Sphingobacteriia</taxon>
        <taxon>Sphingobacteriales</taxon>
        <taxon>Sphingobacteriaceae</taxon>
        <taxon>Pedobacter</taxon>
    </lineage>
</organism>
<keyword evidence="1" id="KW-1133">Transmembrane helix</keyword>
<keyword evidence="1" id="KW-0812">Transmembrane</keyword>
<dbReference type="RefSeq" id="WP_041880846.1">
    <property type="nucleotide sequence ID" value="NZ_CP157278.1"/>
</dbReference>
<feature type="transmembrane region" description="Helical" evidence="1">
    <location>
        <begin position="206"/>
        <end position="233"/>
    </location>
</feature>
<dbReference type="EMBL" id="JXRA01000033">
    <property type="protein sequence ID" value="KIO77542.1"/>
    <property type="molecule type" value="Genomic_DNA"/>
</dbReference>
<proteinExistence type="predicted"/>
<sequence>MKALVNRLFLSLVLLLPWHSLIINGYLRKYFSLIVLWKELAVIALLILALSHKGPKIAGMKLMVLLGTIFLLTAHLFFNSVGLMAAYSYRIYLLPILMTISLYKLADLIDWERISKWFIIGAFVMAVFTTIQQLFLGESIYLNAGYPVNTFSDEKLNFTFYIGYGLLQRGAGGFIAPIPYSVYLILALVLLFKYKELFSVRFGKILNMVLTISLVLTFTRSTIATYLFFFVIPYLNFFTPKTVKYLFVLLFVVVIQFFIVPVSIQEMELSTIDTFWSNSTSLEDTSSAGHFESLDRGFKIAWENIGNGIGLGKVGAHTAAFFDNALVIESGYLSVIIELGLLTAVFVFLSFPIVHYKRGSLSTVIILVYLAVSFLLPLIYYVELSLLILISIEALNKDKNLYVDNSRQSMAGALG</sequence>
<keyword evidence="1" id="KW-0472">Membrane</keyword>
<feature type="transmembrane region" description="Helical" evidence="1">
    <location>
        <begin position="31"/>
        <end position="50"/>
    </location>
</feature>
<evidence type="ECO:0000313" key="2">
    <source>
        <dbReference type="EMBL" id="KIO77542.1"/>
    </source>
</evidence>
<evidence type="ECO:0000256" key="1">
    <source>
        <dbReference type="SAM" id="Phobius"/>
    </source>
</evidence>
<feature type="transmembrane region" description="Helical" evidence="1">
    <location>
        <begin position="332"/>
        <end position="354"/>
    </location>
</feature>
<feature type="transmembrane region" description="Helical" evidence="1">
    <location>
        <begin position="174"/>
        <end position="194"/>
    </location>
</feature>
<feature type="transmembrane region" description="Helical" evidence="1">
    <location>
        <begin position="87"/>
        <end position="105"/>
    </location>
</feature>
<dbReference type="AlphaFoldDB" id="A0A0D0GJU4"/>
<keyword evidence="3" id="KW-1185">Reference proteome</keyword>
<gene>
    <name evidence="2" type="ORF">TH53_08905</name>
</gene>
<feature type="transmembrane region" description="Helical" evidence="1">
    <location>
        <begin position="245"/>
        <end position="264"/>
    </location>
</feature>
<evidence type="ECO:0008006" key="4">
    <source>
        <dbReference type="Google" id="ProtNLM"/>
    </source>
</evidence>
<feature type="transmembrane region" description="Helical" evidence="1">
    <location>
        <begin position="117"/>
        <end position="136"/>
    </location>
</feature>
<accession>A0A0D0GJU4</accession>
<reference evidence="2 3" key="1">
    <citation type="submission" date="2015-01" db="EMBL/GenBank/DDBJ databases">
        <title>Draft genome sequence of Pedobacter sp. NL19 isolated from sludge of an effluent treatment pond in an abandoned uranium mine.</title>
        <authorList>
            <person name="Santos T."/>
            <person name="Caetano T."/>
            <person name="Covas C."/>
            <person name="Cruz A."/>
            <person name="Mendo S."/>
        </authorList>
    </citation>
    <scope>NUCLEOTIDE SEQUENCE [LARGE SCALE GENOMIC DNA]</scope>
    <source>
        <strain evidence="2 3">NL19</strain>
    </source>
</reference>